<keyword evidence="2" id="KW-1185">Reference proteome</keyword>
<dbReference type="Proteomes" id="UP000479132">
    <property type="component" value="Unassembled WGS sequence"/>
</dbReference>
<dbReference type="RefSeq" id="WP_165266619.1">
    <property type="nucleotide sequence ID" value="NZ_JAALLS010000004.1"/>
</dbReference>
<gene>
    <name evidence="1" type="ORF">G3569_04775</name>
</gene>
<comment type="caution">
    <text evidence="1">The sequence shown here is derived from an EMBL/GenBank/DDBJ whole genome shotgun (WGS) entry which is preliminary data.</text>
</comment>
<sequence length="385" mass="42815">MNLNKPLLWIVGFVLLSFLVSINVVKGQDTTDFELVGDPQNSALSPIVQHIKEIKKGINTDAGWRDFSLSGEHPAIGRLNALVDKQKISTLRIPTKLQLLNKGADSFEVRNLYAKTAQTDTLEHKELVLTFNNDAQLVDAKLGQDVHNYQLALDRNIVASSAEQRVVEKHLRRFQNALAEQDTTLIRDYLASNALIVKGNIARYYFNDSLGPYYQYVKRSPESYNRTIVNNSGNATLKINSLTVYRHPFLQQVYIATFQQRWNSPQYSDLGNVVMVFNLQGEPMIQLRSWQQFPFETGFLDSSNEFITNIPIPLLGSPAYIPSALQTAPVSKKQGETKGKGFLATHKKLLLISAGTTAAISIGAALLTGGGESKLPNPPGRPSFR</sequence>
<dbReference type="EMBL" id="JAALLS010000004">
    <property type="protein sequence ID" value="NGP87658.1"/>
    <property type="molecule type" value="Genomic_DNA"/>
</dbReference>
<organism evidence="1 2">
    <name type="scientific">Fodinibius halophilus</name>
    <dbReference type="NCBI Taxonomy" id="1736908"/>
    <lineage>
        <taxon>Bacteria</taxon>
        <taxon>Pseudomonadati</taxon>
        <taxon>Balneolota</taxon>
        <taxon>Balneolia</taxon>
        <taxon>Balneolales</taxon>
        <taxon>Balneolaceae</taxon>
        <taxon>Fodinibius</taxon>
    </lineage>
</organism>
<evidence type="ECO:0000313" key="1">
    <source>
        <dbReference type="EMBL" id="NGP87658.1"/>
    </source>
</evidence>
<proteinExistence type="predicted"/>
<protein>
    <submittedName>
        <fullName evidence="1">Uncharacterized protein</fullName>
    </submittedName>
</protein>
<accession>A0A6M1SUK9</accession>
<reference evidence="1 2" key="1">
    <citation type="submission" date="2020-02" db="EMBL/GenBank/DDBJ databases">
        <title>Aliifodinibius halophilus 2W32, complete genome.</title>
        <authorList>
            <person name="Li Y."/>
            <person name="Wu S."/>
        </authorList>
    </citation>
    <scope>NUCLEOTIDE SEQUENCE [LARGE SCALE GENOMIC DNA]</scope>
    <source>
        <strain evidence="1 2">2W32</strain>
    </source>
</reference>
<name>A0A6M1SUK9_9BACT</name>
<dbReference type="AlphaFoldDB" id="A0A6M1SUK9"/>
<evidence type="ECO:0000313" key="2">
    <source>
        <dbReference type="Proteomes" id="UP000479132"/>
    </source>
</evidence>